<dbReference type="EMBL" id="JXQG01000034">
    <property type="protein sequence ID" value="KKZ11967.1"/>
    <property type="molecule type" value="Genomic_DNA"/>
</dbReference>
<dbReference type="Proteomes" id="UP000035067">
    <property type="component" value="Unassembled WGS sequence"/>
</dbReference>
<name>A0A0G2HLM2_9SYNE</name>
<gene>
    <name evidence="1" type="ORF">TE42_06410</name>
</gene>
<evidence type="ECO:0000313" key="1">
    <source>
        <dbReference type="EMBL" id="KKZ11967.1"/>
    </source>
</evidence>
<comment type="caution">
    <text evidence="1">The sequence shown here is derived from an EMBL/GenBank/DDBJ whole genome shotgun (WGS) entry which is preliminary data.</text>
</comment>
<reference evidence="1 2" key="1">
    <citation type="submission" date="2015-01" db="EMBL/GenBank/DDBJ databases">
        <title>Lifestyle Evolution in Cyanobacterial Symbionts of Sponges.</title>
        <authorList>
            <person name="Burgsdorf I."/>
            <person name="Slaby B.M."/>
            <person name="Handley K.M."/>
            <person name="Haber M."/>
            <person name="Blom J."/>
            <person name="Marshall C.W."/>
            <person name="Gilbert J.A."/>
            <person name="Hentschel U."/>
            <person name="Steindler L."/>
        </authorList>
    </citation>
    <scope>NUCLEOTIDE SEQUENCE [LARGE SCALE GENOMIC DNA]</scope>
    <source>
        <strain evidence="1">SP3</strain>
    </source>
</reference>
<sequence>MVLWKPSGERGEGSQIRHDLIQCPSVSHKRTIFDKLKSGTGLDPTCRRSPHPCPRSRSLMPGGLCPGITQGQHRQYRHPQHHHPQRPNLLLTLSGIGGNKRSVPYTKKLCNMCHKVENLLARRKDGCTIAARYDRCAIFRSAILLAATSSSGDEP</sequence>
<protein>
    <submittedName>
        <fullName evidence="1">Uncharacterized protein</fullName>
    </submittedName>
</protein>
<organism evidence="1 2">
    <name type="scientific">Candidatus Synechococcus spongiarum SP3</name>
    <dbReference type="NCBI Taxonomy" id="1604020"/>
    <lineage>
        <taxon>Bacteria</taxon>
        <taxon>Bacillati</taxon>
        <taxon>Cyanobacteriota</taxon>
        <taxon>Cyanophyceae</taxon>
        <taxon>Synechococcales</taxon>
        <taxon>Synechococcaceae</taxon>
        <taxon>Synechococcus</taxon>
    </lineage>
</organism>
<dbReference type="PATRIC" id="fig|1604020.3.peg.962"/>
<proteinExistence type="predicted"/>
<evidence type="ECO:0000313" key="2">
    <source>
        <dbReference type="Proteomes" id="UP000035067"/>
    </source>
</evidence>
<accession>A0A0G2HLM2</accession>
<dbReference type="AlphaFoldDB" id="A0A0G2HLM2"/>